<reference evidence="2 3" key="1">
    <citation type="journal article" date="2024" name="Commun. Biol.">
        <title>Comparative genomic analysis of thermophilic fungi reveals convergent evolutionary adaptations and gene losses.</title>
        <authorList>
            <person name="Steindorff A.S."/>
            <person name="Aguilar-Pontes M.V."/>
            <person name="Robinson A.J."/>
            <person name="Andreopoulos B."/>
            <person name="LaButti K."/>
            <person name="Kuo A."/>
            <person name="Mondo S."/>
            <person name="Riley R."/>
            <person name="Otillar R."/>
            <person name="Haridas S."/>
            <person name="Lipzen A."/>
            <person name="Grimwood J."/>
            <person name="Schmutz J."/>
            <person name="Clum A."/>
            <person name="Reid I.D."/>
            <person name="Moisan M.C."/>
            <person name="Butler G."/>
            <person name="Nguyen T.T.M."/>
            <person name="Dewar K."/>
            <person name="Conant G."/>
            <person name="Drula E."/>
            <person name="Henrissat B."/>
            <person name="Hansel C."/>
            <person name="Singer S."/>
            <person name="Hutchinson M.I."/>
            <person name="de Vries R.P."/>
            <person name="Natvig D.O."/>
            <person name="Powell A.J."/>
            <person name="Tsang A."/>
            <person name="Grigoriev I.V."/>
        </authorList>
    </citation>
    <scope>NUCLEOTIDE SEQUENCE [LARGE SCALE GENOMIC DNA]</scope>
    <source>
        <strain evidence="2 3">CBS 494.80</strain>
    </source>
</reference>
<evidence type="ECO:0000256" key="1">
    <source>
        <dbReference type="SAM" id="MobiDB-lite"/>
    </source>
</evidence>
<keyword evidence="3" id="KW-1185">Reference proteome</keyword>
<accession>A0ABR4BTI0</accession>
<feature type="region of interest" description="Disordered" evidence="1">
    <location>
        <begin position="71"/>
        <end position="131"/>
    </location>
</feature>
<feature type="compositionally biased region" description="Acidic residues" evidence="1">
    <location>
        <begin position="79"/>
        <end position="89"/>
    </location>
</feature>
<name>A0ABR4BTI0_9HELO</name>
<comment type="caution">
    <text evidence="2">The sequence shown here is derived from an EMBL/GenBank/DDBJ whole genome shotgun (WGS) entry which is preliminary data.</text>
</comment>
<evidence type="ECO:0000313" key="2">
    <source>
        <dbReference type="EMBL" id="KAL2060957.1"/>
    </source>
</evidence>
<organism evidence="2 3">
    <name type="scientific">Oculimacula yallundae</name>
    <dbReference type="NCBI Taxonomy" id="86028"/>
    <lineage>
        <taxon>Eukaryota</taxon>
        <taxon>Fungi</taxon>
        <taxon>Dikarya</taxon>
        <taxon>Ascomycota</taxon>
        <taxon>Pezizomycotina</taxon>
        <taxon>Leotiomycetes</taxon>
        <taxon>Helotiales</taxon>
        <taxon>Ploettnerulaceae</taxon>
        <taxon>Oculimacula</taxon>
    </lineage>
</organism>
<sequence length="176" mass="19653">MTSSSTQQTLERIQAASFLGISTVLPAETATLPADTTAAPTRPTREGWEAILKDEYVRFCLDKPDAALEFDISISSEDPQTEDTEDSVTTEDSKDSQNSENTGGTEYAENSENFEDSGHSEDSEDSALGKLRQKPWWDLVEKYGWNENDDEAERVRKRKCYEVEYDTIYGDGGGLE</sequence>
<feature type="compositionally biased region" description="Polar residues" evidence="1">
    <location>
        <begin position="98"/>
        <end position="111"/>
    </location>
</feature>
<gene>
    <name evidence="2" type="ORF">VTL71DRAFT_9009</name>
</gene>
<proteinExistence type="predicted"/>
<evidence type="ECO:0000313" key="3">
    <source>
        <dbReference type="Proteomes" id="UP001595075"/>
    </source>
</evidence>
<dbReference type="Proteomes" id="UP001595075">
    <property type="component" value="Unassembled WGS sequence"/>
</dbReference>
<dbReference type="EMBL" id="JAZHXI010000020">
    <property type="protein sequence ID" value="KAL2060957.1"/>
    <property type="molecule type" value="Genomic_DNA"/>
</dbReference>
<protein>
    <submittedName>
        <fullName evidence="2">Uncharacterized protein</fullName>
    </submittedName>
</protein>